<name>A0A0C1ZM06_9BACT</name>
<dbReference type="InterPro" id="IPR046373">
    <property type="entry name" value="Acyl-CoA_Oxase/DH_mid-dom_sf"/>
</dbReference>
<gene>
    <name evidence="1" type="ORF">DB30_02318</name>
</gene>
<dbReference type="AlphaFoldDB" id="A0A0C1ZM06"/>
<dbReference type="GO" id="GO:0016627">
    <property type="term" value="F:oxidoreductase activity, acting on the CH-CH group of donors"/>
    <property type="evidence" value="ECO:0007669"/>
    <property type="project" value="InterPro"/>
</dbReference>
<protein>
    <submittedName>
        <fullName evidence="1">Acyl-CoA dehydrogenase</fullName>
    </submittedName>
</protein>
<organism evidence="1 2">
    <name type="scientific">Enhygromyxa salina</name>
    <dbReference type="NCBI Taxonomy" id="215803"/>
    <lineage>
        <taxon>Bacteria</taxon>
        <taxon>Pseudomonadati</taxon>
        <taxon>Myxococcota</taxon>
        <taxon>Polyangia</taxon>
        <taxon>Nannocystales</taxon>
        <taxon>Nannocystaceae</taxon>
        <taxon>Enhygromyxa</taxon>
    </lineage>
</organism>
<reference evidence="1 2" key="1">
    <citation type="submission" date="2014-12" db="EMBL/GenBank/DDBJ databases">
        <title>Genome assembly of Enhygromyxa salina DSM 15201.</title>
        <authorList>
            <person name="Sharma G."/>
            <person name="Subramanian S."/>
        </authorList>
    </citation>
    <scope>NUCLEOTIDE SEQUENCE [LARGE SCALE GENOMIC DNA]</scope>
    <source>
        <strain evidence="1 2">DSM 15201</strain>
    </source>
</reference>
<dbReference type="EMBL" id="JMCC02000167">
    <property type="protein sequence ID" value="KIG11893.1"/>
    <property type="molecule type" value="Genomic_DNA"/>
</dbReference>
<proteinExistence type="predicted"/>
<dbReference type="InterPro" id="IPR009100">
    <property type="entry name" value="AcylCoA_DH/oxidase_NM_dom_sf"/>
</dbReference>
<accession>A0A0C1ZM06</accession>
<dbReference type="Proteomes" id="UP000031599">
    <property type="component" value="Unassembled WGS sequence"/>
</dbReference>
<evidence type="ECO:0000313" key="1">
    <source>
        <dbReference type="EMBL" id="KIG11893.1"/>
    </source>
</evidence>
<comment type="caution">
    <text evidence="1">The sequence shown here is derived from an EMBL/GenBank/DDBJ whole genome shotgun (WGS) entry which is preliminary data.</text>
</comment>
<dbReference type="Gene3D" id="2.40.110.10">
    <property type="entry name" value="Butyryl-CoA Dehydrogenase, subunit A, domain 2"/>
    <property type="match status" value="1"/>
</dbReference>
<dbReference type="SUPFAM" id="SSF56645">
    <property type="entry name" value="Acyl-CoA dehydrogenase NM domain-like"/>
    <property type="match status" value="1"/>
</dbReference>
<evidence type="ECO:0000313" key="2">
    <source>
        <dbReference type="Proteomes" id="UP000031599"/>
    </source>
</evidence>
<sequence>MREDGAMSEVDRIDDPTKLFEALLRRDPNTPAIASVDAWWQTHLEVTRGASPAAAAVLGGFAADRLAYAFGSGYTAALRQLLGADQAPLRRALCATEAEGAHPSKLACTLTLTEDGGGRITGDKSFATLGHLADELLVVAVSGQDEQGRNRLRVARIPVAREGVSFGDPVSPTFVPELPHAPVSLREVRVEPSELLPGDGYLRVLKPFRTIEDAHVFLAVLGWLTKLGRHVGWPHEFVERGLSLIAGLLPVAASSQPLSPAVHRVLGGLLAASTEHLIRLENSLAWRALAEQDRVRWTRDRRLLEVASEARGARLKTARAGS</sequence>